<keyword evidence="2" id="KW-0808">Transferase</keyword>
<dbReference type="CDD" id="cd02440">
    <property type="entry name" value="AdoMet_MTases"/>
    <property type="match status" value="1"/>
</dbReference>
<dbReference type="Proteomes" id="UP000182836">
    <property type="component" value="Unassembled WGS sequence"/>
</dbReference>
<dbReference type="InterPro" id="IPR013216">
    <property type="entry name" value="Methyltransf_11"/>
</dbReference>
<dbReference type="EMBL" id="FNED01000011">
    <property type="protein sequence ID" value="SDJ04846.1"/>
    <property type="molecule type" value="Genomic_DNA"/>
</dbReference>
<proteinExistence type="predicted"/>
<protein>
    <submittedName>
        <fullName evidence="2">Ubiquinone/menaquinone biosynthesis C-methylase UbiE</fullName>
    </submittedName>
</protein>
<dbReference type="PANTHER" id="PTHR43591">
    <property type="entry name" value="METHYLTRANSFERASE"/>
    <property type="match status" value="1"/>
</dbReference>
<sequence>MMHQQDDSKEAVKQQFAQHAEKYVASESHAKGGDLVLLAEWLHPHSTWVMLDVATGGGHVAKTLSPYVGHVFATDLTPRMLTRAAEHLRPEHPNIWYVVADAEALPFLDETFDAVTCRIAPHHFPRPEQFVREVARVLKPGGRFLMIDNVAPAGKQLDLFMNKVEKARDESHVRCLSIEEWRGLFTAAGLTERRESLRRKTYDFPVWVARMARDTKQIEAVETLLIDAADEMKQYFAVKIQDGKVISLQVDEWMVLLEK</sequence>
<dbReference type="InterPro" id="IPR029063">
    <property type="entry name" value="SAM-dependent_MTases_sf"/>
</dbReference>
<dbReference type="AlphaFoldDB" id="A0A1G8QJN4"/>
<keyword evidence="2" id="KW-0489">Methyltransferase</keyword>
<dbReference type="Pfam" id="PF08241">
    <property type="entry name" value="Methyltransf_11"/>
    <property type="match status" value="1"/>
</dbReference>
<evidence type="ECO:0000313" key="2">
    <source>
        <dbReference type="EMBL" id="SDJ04846.1"/>
    </source>
</evidence>
<name>A0A1G8QJN4_ANEMI</name>
<dbReference type="Gene3D" id="3.40.50.150">
    <property type="entry name" value="Vaccinia Virus protein VP39"/>
    <property type="match status" value="1"/>
</dbReference>
<gene>
    <name evidence="2" type="ORF">SAMN04487909_11110</name>
</gene>
<dbReference type="GO" id="GO:0008757">
    <property type="term" value="F:S-adenosylmethionine-dependent methyltransferase activity"/>
    <property type="evidence" value="ECO:0007669"/>
    <property type="project" value="InterPro"/>
</dbReference>
<evidence type="ECO:0000313" key="3">
    <source>
        <dbReference type="Proteomes" id="UP000182836"/>
    </source>
</evidence>
<dbReference type="GO" id="GO:0032259">
    <property type="term" value="P:methylation"/>
    <property type="evidence" value="ECO:0007669"/>
    <property type="project" value="UniProtKB-KW"/>
</dbReference>
<accession>A0A1G8QJN4</accession>
<keyword evidence="2" id="KW-0830">Ubiquinone</keyword>
<dbReference type="SUPFAM" id="SSF53335">
    <property type="entry name" value="S-adenosyl-L-methionine-dependent methyltransferases"/>
    <property type="match status" value="1"/>
</dbReference>
<organism evidence="2 3">
    <name type="scientific">Aneurinibacillus migulanus</name>
    <name type="common">Bacillus migulanus</name>
    <dbReference type="NCBI Taxonomy" id="47500"/>
    <lineage>
        <taxon>Bacteria</taxon>
        <taxon>Bacillati</taxon>
        <taxon>Bacillota</taxon>
        <taxon>Bacilli</taxon>
        <taxon>Bacillales</taxon>
        <taxon>Paenibacillaceae</taxon>
        <taxon>Aneurinibacillus group</taxon>
        <taxon>Aneurinibacillus</taxon>
    </lineage>
</organism>
<evidence type="ECO:0000259" key="1">
    <source>
        <dbReference type="Pfam" id="PF08241"/>
    </source>
</evidence>
<feature type="domain" description="Methyltransferase type 11" evidence="1">
    <location>
        <begin position="51"/>
        <end position="145"/>
    </location>
</feature>
<reference evidence="2 3" key="1">
    <citation type="submission" date="2016-10" db="EMBL/GenBank/DDBJ databases">
        <authorList>
            <person name="de Groot N.N."/>
        </authorList>
    </citation>
    <scope>NUCLEOTIDE SEQUENCE [LARGE SCALE GENOMIC DNA]</scope>
    <source>
        <strain evidence="2 3">DSM 2895</strain>
    </source>
</reference>
<dbReference type="PANTHER" id="PTHR43591:SF24">
    <property type="entry name" value="2-METHOXY-6-POLYPRENYL-1,4-BENZOQUINOL METHYLASE, MITOCHONDRIAL"/>
    <property type="match status" value="1"/>
</dbReference>